<name>A0A074Z2T6_OPIVI</name>
<dbReference type="CTD" id="20324453"/>
<keyword evidence="2" id="KW-0853">WD repeat</keyword>
<dbReference type="PANTHER" id="PTHR13923:SF11">
    <property type="entry name" value="SECRETORY 31, ISOFORM D"/>
    <property type="match status" value="1"/>
</dbReference>
<reference evidence="5 6" key="1">
    <citation type="submission" date="2013-11" db="EMBL/GenBank/DDBJ databases">
        <title>Opisthorchis viverrini - life in the bile duct.</title>
        <authorList>
            <person name="Young N.D."/>
            <person name="Nagarajan N."/>
            <person name="Lin S.J."/>
            <person name="Korhonen P.K."/>
            <person name="Jex A.R."/>
            <person name="Hall R.S."/>
            <person name="Safavi-Hemami H."/>
            <person name="Kaewkong W."/>
            <person name="Bertrand D."/>
            <person name="Gao S."/>
            <person name="Seet Q."/>
            <person name="Wongkham S."/>
            <person name="Teh B.T."/>
            <person name="Wongkham C."/>
            <person name="Intapan P.M."/>
            <person name="Maleewong W."/>
            <person name="Yang X."/>
            <person name="Hu M."/>
            <person name="Wang Z."/>
            <person name="Hofmann A."/>
            <person name="Sternberg P.W."/>
            <person name="Tan P."/>
            <person name="Wang J."/>
            <person name="Gasser R.B."/>
        </authorList>
    </citation>
    <scope>NUCLEOTIDE SEQUENCE [LARGE SCALE GENOMIC DNA]</scope>
</reference>
<evidence type="ECO:0000313" key="6">
    <source>
        <dbReference type="Proteomes" id="UP000054324"/>
    </source>
</evidence>
<keyword evidence="1" id="KW-0813">Transport</keyword>
<dbReference type="PANTHER" id="PTHR13923">
    <property type="entry name" value="SEC31-RELATED PROTEIN"/>
    <property type="match status" value="1"/>
</dbReference>
<dbReference type="GO" id="GO:0007029">
    <property type="term" value="P:endoplasmic reticulum organization"/>
    <property type="evidence" value="ECO:0007669"/>
    <property type="project" value="TreeGrafter"/>
</dbReference>
<protein>
    <submittedName>
        <fullName evidence="5">Uncharacterized protein</fullName>
    </submittedName>
</protein>
<proteinExistence type="predicted"/>
<feature type="compositionally biased region" description="Polar residues" evidence="4">
    <location>
        <begin position="555"/>
        <end position="569"/>
    </location>
</feature>
<keyword evidence="6" id="KW-1185">Reference proteome</keyword>
<feature type="region of interest" description="Disordered" evidence="4">
    <location>
        <begin position="442"/>
        <end position="473"/>
    </location>
</feature>
<feature type="compositionally biased region" description="Low complexity" evidence="4">
    <location>
        <begin position="456"/>
        <end position="465"/>
    </location>
</feature>
<evidence type="ECO:0000256" key="2">
    <source>
        <dbReference type="ARBA" id="ARBA00022574"/>
    </source>
</evidence>
<evidence type="ECO:0000313" key="5">
    <source>
        <dbReference type="EMBL" id="KER21381.1"/>
    </source>
</evidence>
<feature type="compositionally biased region" description="Polar residues" evidence="4">
    <location>
        <begin position="591"/>
        <end position="600"/>
    </location>
</feature>
<feature type="compositionally biased region" description="Pro residues" evidence="4">
    <location>
        <begin position="575"/>
        <end position="587"/>
    </location>
</feature>
<gene>
    <name evidence="5" type="ORF">T265_10285</name>
</gene>
<dbReference type="GO" id="GO:0030127">
    <property type="term" value="C:COPII vesicle coat"/>
    <property type="evidence" value="ECO:0007669"/>
    <property type="project" value="TreeGrafter"/>
</dbReference>
<organism evidence="5 6">
    <name type="scientific">Opisthorchis viverrini</name>
    <name type="common">Southeast Asian liver fluke</name>
    <dbReference type="NCBI Taxonomy" id="6198"/>
    <lineage>
        <taxon>Eukaryota</taxon>
        <taxon>Metazoa</taxon>
        <taxon>Spiralia</taxon>
        <taxon>Lophotrochozoa</taxon>
        <taxon>Platyhelminthes</taxon>
        <taxon>Trematoda</taxon>
        <taxon>Digenea</taxon>
        <taxon>Opisthorchiida</taxon>
        <taxon>Opisthorchiata</taxon>
        <taxon>Opisthorchiidae</taxon>
        <taxon>Opisthorchis</taxon>
    </lineage>
</organism>
<dbReference type="Gene3D" id="1.25.40.1030">
    <property type="match status" value="1"/>
</dbReference>
<dbReference type="InterPro" id="IPR040251">
    <property type="entry name" value="SEC31-like"/>
</dbReference>
<dbReference type="GO" id="GO:0005198">
    <property type="term" value="F:structural molecule activity"/>
    <property type="evidence" value="ECO:0007669"/>
    <property type="project" value="TreeGrafter"/>
</dbReference>
<dbReference type="GeneID" id="20324453"/>
<feature type="compositionally biased region" description="Pro residues" evidence="4">
    <location>
        <begin position="406"/>
        <end position="422"/>
    </location>
</feature>
<evidence type="ECO:0000256" key="1">
    <source>
        <dbReference type="ARBA" id="ARBA00022448"/>
    </source>
</evidence>
<dbReference type="Proteomes" id="UP000054324">
    <property type="component" value="Unassembled WGS sequence"/>
</dbReference>
<dbReference type="EMBL" id="KL596971">
    <property type="protein sequence ID" value="KER21381.1"/>
    <property type="molecule type" value="Genomic_DNA"/>
</dbReference>
<dbReference type="RefSeq" id="XP_009174874.1">
    <property type="nucleotide sequence ID" value="XM_009176610.1"/>
</dbReference>
<sequence length="1134" mass="122874">MDNGGHRTVRLTSTLEQALYTSSHSKDEMDHHNEDSFSGLPCPGISPLSALSVFLATHAGQNELYAEAQHCVLGALNQLSNLPDAKQTDLHFVALLLSALLQDDWSMVAQLWPLEDWSTAVAALVNHTWARNRSLFKHLCVTLIDRLLDRSDDCTLSQRDRCTAAWVCAVLAGDMNGIVRAWYDLNSVNPDERRGEQLLPLALQLVLVQKIADTRVAVDPTAGSGLPAVAQVFSSIAMWLGHIHAGRGHEDIMVALRLLQQFTVGTQFADFSEVNETAHRLWCALSDEQRQQSAFKFTAPFVCPYQQTSYFSKMKPCVCGKTLAASVQPRCPQTVRSIYSTQPFSPPGPAEAYSGQLFGKPTNQDPIGPTLMSHFPPASPYSTIQSVVPPPMSSSGAPLFGGSSGPTPPLPPVIPPSPPQPFPSWSQRPVMPASMPLRPVTPSPTVGSVRGPLPPQQQQQPIAGVAPPPTETSRAWNDPPWLAQAYQLRFLELQSHMSNSTSDEPVPPVRPAVTTNQFYDPTEFTGQLASPPVPPSFGLSNPPNSQVLAPPLASFPTSTHSSVPSIQPSANVPNVTPPTAPLPPLPPMTSGYLQPSSSPMFPAITQSHIPATQLSVGGPPLGPQIFPPTPVVPDLPARPTPFRIDDRFGGEAGSFRSASPVTSSTMFRSAYPRLGTDQWPAAQPLGTSNSPASAPLPVVDGVLSESSVTVQNGAVEPSSHDQTTPMNPEFAAMEETLTKLVQLCRTVGGKPFASKMDTVDRRIASLFASLRSSSGAIPFSEVVLQHLRECVNAAAQSDYVTAVEHANLLIQSASGFESIHSFAPGLKILMQSARQLFPTNRPHGAGEQPGSSSIIPVHLQPRMIQQQKRPDTTSSVANGISAVDLLHKAGQITYCKVAMVSSLDSTLTSRLFRSTPRVINSSTFTLQHGDALGPKQVWISVEHEVHNHTDDIHSIGVALGHSPLDHASQTFRPRDNSGPTCNLSRLCVHYIFSSIFVYAATTCVTRQTYELQHITSGCIHIRASIRHEGTLLSSRCIEIFESEHKKIILPCDLMRLLASFSVDAVETRLSRQLRYHSSATDFESIGCGNNAFELKTKRLRLENSSNFVDAEFEGYRCAYQAWHGLLAQEAIGYC</sequence>
<feature type="region of interest" description="Disordered" evidence="4">
    <location>
        <begin position="392"/>
        <end position="423"/>
    </location>
</feature>
<feature type="compositionally biased region" description="Polar residues" evidence="4">
    <location>
        <begin position="538"/>
        <end position="547"/>
    </location>
</feature>
<dbReference type="Gene3D" id="1.20.940.10">
    <property type="entry name" value="Functional domain of the splicing factor Prp18"/>
    <property type="match status" value="1"/>
</dbReference>
<keyword evidence="3" id="KW-0677">Repeat</keyword>
<dbReference type="AlphaFoldDB" id="A0A074Z2T6"/>
<dbReference type="STRING" id="6198.A0A074Z2T6"/>
<evidence type="ECO:0000256" key="3">
    <source>
        <dbReference type="ARBA" id="ARBA00022737"/>
    </source>
</evidence>
<accession>A0A074Z2T6</accession>
<feature type="region of interest" description="Disordered" evidence="4">
    <location>
        <begin position="523"/>
        <end position="600"/>
    </location>
</feature>
<dbReference type="KEGG" id="ovi:T265_10285"/>
<dbReference type="GO" id="GO:0090110">
    <property type="term" value="P:COPII-coated vesicle cargo loading"/>
    <property type="evidence" value="ECO:0007669"/>
    <property type="project" value="TreeGrafter"/>
</dbReference>
<dbReference type="GO" id="GO:0070971">
    <property type="term" value="C:endoplasmic reticulum exit site"/>
    <property type="evidence" value="ECO:0007669"/>
    <property type="project" value="TreeGrafter"/>
</dbReference>
<evidence type="ECO:0000256" key="4">
    <source>
        <dbReference type="SAM" id="MobiDB-lite"/>
    </source>
</evidence>
<dbReference type="OrthoDB" id="542917at2759"/>